<evidence type="ECO:0000256" key="1">
    <source>
        <dbReference type="SAM" id="SignalP"/>
    </source>
</evidence>
<dbReference type="GeneID" id="95571696"/>
<feature type="chain" id="PRO_5003227687" evidence="1">
    <location>
        <begin position="27"/>
        <end position="375"/>
    </location>
</feature>
<dbReference type="Proteomes" id="UP000006228">
    <property type="component" value="Unassembled WGS sequence"/>
</dbReference>
<evidence type="ECO:0000313" key="4">
    <source>
        <dbReference type="Proteomes" id="UP000006228"/>
    </source>
</evidence>
<organism evidence="3 4">
    <name type="scientific">Vibrio sinaloensis DSM 21326</name>
    <dbReference type="NCBI Taxonomy" id="945550"/>
    <lineage>
        <taxon>Bacteria</taxon>
        <taxon>Pseudomonadati</taxon>
        <taxon>Pseudomonadota</taxon>
        <taxon>Gammaproteobacteria</taxon>
        <taxon>Vibrionales</taxon>
        <taxon>Vibrionaceae</taxon>
        <taxon>Vibrio</taxon>
        <taxon>Vibrio oreintalis group</taxon>
    </lineage>
</organism>
<evidence type="ECO:0000259" key="2">
    <source>
        <dbReference type="Pfam" id="PF05193"/>
    </source>
</evidence>
<dbReference type="RefSeq" id="WP_008074882.1">
    <property type="nucleotide sequence ID" value="NZ_AEVT01000024.1"/>
</dbReference>
<dbReference type="EMBL" id="AEVT01000024">
    <property type="protein sequence ID" value="EGA71273.1"/>
    <property type="molecule type" value="Genomic_DNA"/>
</dbReference>
<reference evidence="3 4" key="1">
    <citation type="journal article" date="2012" name="Int. J. Syst. Evol. Microbiol.">
        <title>Vibrio caribbeanicus sp. nov., isolated from the marine sponge Scleritoderma cyanea.</title>
        <authorList>
            <person name="Hoffmann M."/>
            <person name="Monday S.R."/>
            <person name="Allard M.W."/>
            <person name="Strain E.A."/>
            <person name="Whittaker P."/>
            <person name="Naum M."/>
            <person name="McCarthy P.J."/>
            <person name="Lopez J.V."/>
            <person name="Fischer M."/>
            <person name="Brown E.W."/>
        </authorList>
    </citation>
    <scope>NUCLEOTIDE SEQUENCE [LARGE SCALE GENOMIC DNA]</scope>
    <source>
        <strain evidence="4">DSMZ 21326</strain>
    </source>
</reference>
<dbReference type="InterPro" id="IPR011249">
    <property type="entry name" value="Metalloenz_LuxS/M16"/>
</dbReference>
<protein>
    <submittedName>
        <fullName evidence="3">Signal recognition particle GTPase</fullName>
    </submittedName>
</protein>
<comment type="caution">
    <text evidence="3">The sequence shown here is derived from an EMBL/GenBank/DDBJ whole genome shotgun (WGS) entry which is preliminary data.</text>
</comment>
<sequence>MSKPLRQIFAVSLAASILFTPFYAVSAHHEQNDASWFQYSDIALPKGTKLAQLDNQMRYVLLPTSRNTPSLSIRVRLAVPGAQSHAIAAALFESTNWKVIDSATQSVVSQDFSEASDKTLHEALNQLADILKSEQASGTYTPALTTIVVAGNLNLRNSITAVEKTFSDWKPSLGYHLVASEVVHTQPESEQAAKPNVSLTAFTQLLDSQDSKQQRKKLLKATIANKILENRLKQALADKSVDIKVSSKVLKNVNLISQVAVISEDYAQALEAQELVKQELKRAKAGGFDQAEYELVVAQLRSDLEQQTRRFDDNYTAHQADRLVDAIDEGRVYTSPSYDLELMNFHVAHLTEFDISKEFGIIWQKPMEMVSGPNS</sequence>
<feature type="domain" description="Peptidase M16 C-terminal" evidence="2">
    <location>
        <begin position="140"/>
        <end position="300"/>
    </location>
</feature>
<dbReference type="GO" id="GO:0046872">
    <property type="term" value="F:metal ion binding"/>
    <property type="evidence" value="ECO:0007669"/>
    <property type="project" value="InterPro"/>
</dbReference>
<proteinExistence type="predicted"/>
<accession>E8M421</accession>
<name>E8M421_PHOS4</name>
<dbReference type="Pfam" id="PF05193">
    <property type="entry name" value="Peptidase_M16_C"/>
    <property type="match status" value="1"/>
</dbReference>
<keyword evidence="1" id="KW-0732">Signal</keyword>
<dbReference type="SUPFAM" id="SSF63411">
    <property type="entry name" value="LuxS/MPP-like metallohydrolase"/>
    <property type="match status" value="1"/>
</dbReference>
<dbReference type="eggNOG" id="COG0612">
    <property type="taxonomic scope" value="Bacteria"/>
</dbReference>
<gene>
    <name evidence="3" type="ORF">VISI1226_04622</name>
</gene>
<dbReference type="AlphaFoldDB" id="E8M421"/>
<evidence type="ECO:0000313" key="3">
    <source>
        <dbReference type="EMBL" id="EGA71273.1"/>
    </source>
</evidence>
<dbReference type="OrthoDB" id="5906248at2"/>
<dbReference type="InterPro" id="IPR007863">
    <property type="entry name" value="Peptidase_M16_C"/>
</dbReference>
<dbReference type="Gene3D" id="3.30.830.10">
    <property type="entry name" value="Metalloenzyme, LuxS/M16 peptidase-like"/>
    <property type="match status" value="1"/>
</dbReference>
<feature type="signal peptide" evidence="1">
    <location>
        <begin position="1"/>
        <end position="26"/>
    </location>
</feature>